<dbReference type="SUPFAM" id="SSF54913">
    <property type="entry name" value="GlnB-like"/>
    <property type="match status" value="1"/>
</dbReference>
<gene>
    <name evidence="2" type="ORF">P7D36_03625</name>
    <name evidence="1" type="ORF">P7D39_06890</name>
</gene>
<dbReference type="InterPro" id="IPR011322">
    <property type="entry name" value="N-reg_PII-like_a/b"/>
</dbReference>
<evidence type="ECO:0000313" key="4">
    <source>
        <dbReference type="Proteomes" id="UP001256547"/>
    </source>
</evidence>
<reference evidence="2 4" key="1">
    <citation type="submission" date="2023-03" db="EMBL/GenBank/DDBJ databases">
        <authorList>
            <person name="Shen W."/>
            <person name="Cai J."/>
        </authorList>
    </citation>
    <scope>NUCLEOTIDE SEQUENCE</scope>
    <source>
        <strain evidence="2">P55-2</strain>
        <strain evidence="1 4">P72-2</strain>
    </source>
</reference>
<name>A0AAP5U141_9ENTE</name>
<dbReference type="EMBL" id="JARPYT010000003">
    <property type="protein sequence ID" value="MDT2636605.1"/>
    <property type="molecule type" value="Genomic_DNA"/>
</dbReference>
<protein>
    <submittedName>
        <fullName evidence="2">Transposase</fullName>
    </submittedName>
</protein>
<dbReference type="Gene3D" id="3.30.70.120">
    <property type="match status" value="1"/>
</dbReference>
<dbReference type="EMBL" id="JARPYR010000011">
    <property type="protein sequence ID" value="MDT2596725.1"/>
    <property type="molecule type" value="Genomic_DNA"/>
</dbReference>
<evidence type="ECO:0000313" key="2">
    <source>
        <dbReference type="EMBL" id="MDT2636605.1"/>
    </source>
</evidence>
<dbReference type="Proteomes" id="UP001245561">
    <property type="component" value="Unassembled WGS sequence"/>
</dbReference>
<proteinExistence type="predicted"/>
<dbReference type="RefSeq" id="WP_137604446.1">
    <property type="nucleotide sequence ID" value="NZ_JARPYR010000011.1"/>
</dbReference>
<sequence length="236" mass="25777">MTSNKPAIRMLLLIINYKDIKKAHAIFASQKAPAQYLCTGEGTVTNEIIDLLGLGVSEKAILFCPVLKTQVPALFDALTEGLSLHKPNRGCAFTFPISGASAYIMKILTSSELFHEEQKEEKKEEHQMIHETKHSLLIVTINQGFSEEVMTAATTAGAAGGTVVHARRLDSKETMKKWGISIQPEKEMVYILVEQDKKTAIMKAISEQCGLLSQAQGILIAIPVDNVVGLNTDSPL</sequence>
<comment type="caution">
    <text evidence="2">The sequence shown here is derived from an EMBL/GenBank/DDBJ whole genome shotgun (WGS) entry which is preliminary data.</text>
</comment>
<organism evidence="2 3">
    <name type="scientific">Enterococcus dongliensis</name>
    <dbReference type="NCBI Taxonomy" id="2559925"/>
    <lineage>
        <taxon>Bacteria</taxon>
        <taxon>Bacillati</taxon>
        <taxon>Bacillota</taxon>
        <taxon>Bacilli</taxon>
        <taxon>Lactobacillales</taxon>
        <taxon>Enterococcaceae</taxon>
        <taxon>Enterococcus</taxon>
    </lineage>
</organism>
<evidence type="ECO:0000313" key="1">
    <source>
        <dbReference type="EMBL" id="MDT2596725.1"/>
    </source>
</evidence>
<keyword evidence="4" id="KW-1185">Reference proteome</keyword>
<accession>A0AAP5U141</accession>
<dbReference type="Proteomes" id="UP001256547">
    <property type="component" value="Unassembled WGS sequence"/>
</dbReference>
<dbReference type="AlphaFoldDB" id="A0AAP5U141"/>
<evidence type="ECO:0000313" key="3">
    <source>
        <dbReference type="Proteomes" id="UP001245561"/>
    </source>
</evidence>
<dbReference type="InterPro" id="IPR015867">
    <property type="entry name" value="N-reg_PII/ATP_PRibTrfase_C"/>
</dbReference>